<dbReference type="InterPro" id="IPR010802">
    <property type="entry name" value="DUF1400"/>
</dbReference>
<dbReference type="SUPFAM" id="SSF49899">
    <property type="entry name" value="Concanavalin A-like lectins/glucanases"/>
    <property type="match status" value="1"/>
</dbReference>
<dbReference type="InterPro" id="IPR008859">
    <property type="entry name" value="Thrombospondin_C"/>
</dbReference>
<evidence type="ECO:0000313" key="3">
    <source>
        <dbReference type="EMBL" id="HGG00534.1"/>
    </source>
</evidence>
<dbReference type="GO" id="GO:0005576">
    <property type="term" value="C:extracellular region"/>
    <property type="evidence" value="ECO:0007669"/>
    <property type="project" value="InterPro"/>
</dbReference>
<dbReference type="PROSITE" id="PS51236">
    <property type="entry name" value="TSP_CTER"/>
    <property type="match status" value="1"/>
</dbReference>
<feature type="signal peptide" evidence="1">
    <location>
        <begin position="1"/>
        <end position="27"/>
    </location>
</feature>
<comment type="caution">
    <text evidence="3">The sequence shown here is derived from an EMBL/GenBank/DDBJ whole genome shotgun (WGS) entry which is preliminary data.</text>
</comment>
<dbReference type="GO" id="GO:0007155">
    <property type="term" value="P:cell adhesion"/>
    <property type="evidence" value="ECO:0007669"/>
    <property type="project" value="InterPro"/>
</dbReference>
<feature type="domain" description="TSP C-terminal" evidence="2">
    <location>
        <begin position="158"/>
        <end position="386"/>
    </location>
</feature>
<proteinExistence type="predicted"/>
<organism evidence="3">
    <name type="scientific">Planktothricoides sp. SpSt-374</name>
    <dbReference type="NCBI Taxonomy" id="2282167"/>
    <lineage>
        <taxon>Bacteria</taxon>
        <taxon>Bacillati</taxon>
        <taxon>Cyanobacteriota</taxon>
        <taxon>Cyanophyceae</taxon>
        <taxon>Oscillatoriophycideae</taxon>
        <taxon>Oscillatoriales</taxon>
        <taxon>Oscillatoriaceae</taxon>
        <taxon>Planktothricoides</taxon>
    </lineage>
</organism>
<sequence length="411" mass="45768">MLNQKNYLMAIPVAGIATLNIAAPVFAANQIVVKHPYKPIELVFSIAEIEDFVQTGDTNGLPEDFFKLMAVNSETLNPEEIRNQFKRPISIDPNLPLDPKSLAKNLLNMLIPPNSPEAERKAALTLMAAKGNGQILINFLKAIPGETITPDNFLQILTTYQVPAIKPQNPGTNPIDLRTWKHEGAPERGNWLVSADGTFVRQTINDAPTFFVSPDSFINTTVNGKLQVADPIDNDFIGFVFGYQSPTAANSDAPNKFNFLLFDWKKSHNHNGVFDGGHEGFALTKVDGIFSGPNYNYIDDSFWLHQDSSKFDILATDYGLGKGWRPYQEYDFTLLYQTNRIKIDVNGQNIFDISGEFEPGRFGFYNYSQSNVRYSGFTETETLPAKPVPEPASIGGLLGFSILGFRKKQKL</sequence>
<protein>
    <submittedName>
        <fullName evidence="3">Alpha/beta hydrolase</fullName>
    </submittedName>
</protein>
<dbReference type="EMBL" id="DSPX01000074">
    <property type="protein sequence ID" value="HGG00534.1"/>
    <property type="molecule type" value="Genomic_DNA"/>
</dbReference>
<keyword evidence="3" id="KW-0378">Hydrolase</keyword>
<keyword evidence="1" id="KW-0732">Signal</keyword>
<accession>A0A7C3VG09</accession>
<name>A0A7C3VG09_9CYAN</name>
<evidence type="ECO:0000256" key="1">
    <source>
        <dbReference type="SAM" id="SignalP"/>
    </source>
</evidence>
<dbReference type="Gene3D" id="2.60.120.200">
    <property type="match status" value="1"/>
</dbReference>
<reference evidence="3" key="1">
    <citation type="journal article" date="2020" name="mSystems">
        <title>Genome- and Community-Level Interaction Insights into Carbon Utilization and Element Cycling Functions of Hydrothermarchaeota in Hydrothermal Sediment.</title>
        <authorList>
            <person name="Zhou Z."/>
            <person name="Liu Y."/>
            <person name="Xu W."/>
            <person name="Pan J."/>
            <person name="Luo Z.H."/>
            <person name="Li M."/>
        </authorList>
    </citation>
    <scope>NUCLEOTIDE SEQUENCE [LARGE SCALE GENOMIC DNA]</scope>
    <source>
        <strain evidence="3">SpSt-374</strain>
    </source>
</reference>
<dbReference type="GO" id="GO:0005509">
    <property type="term" value="F:calcium ion binding"/>
    <property type="evidence" value="ECO:0007669"/>
    <property type="project" value="InterPro"/>
</dbReference>
<dbReference type="Pfam" id="PF05735">
    <property type="entry name" value="TSP_C"/>
    <property type="match status" value="1"/>
</dbReference>
<evidence type="ECO:0000259" key="2">
    <source>
        <dbReference type="PROSITE" id="PS51236"/>
    </source>
</evidence>
<dbReference type="GO" id="GO:0016787">
    <property type="term" value="F:hydrolase activity"/>
    <property type="evidence" value="ECO:0007669"/>
    <property type="project" value="UniProtKB-KW"/>
</dbReference>
<dbReference type="InterPro" id="IPR013320">
    <property type="entry name" value="ConA-like_dom_sf"/>
</dbReference>
<feature type="chain" id="PRO_5027572947" evidence="1">
    <location>
        <begin position="28"/>
        <end position="411"/>
    </location>
</feature>
<dbReference type="AlphaFoldDB" id="A0A7C3VG09"/>
<gene>
    <name evidence="3" type="ORF">ENR15_07745</name>
</gene>
<dbReference type="Pfam" id="PF07176">
    <property type="entry name" value="DUF1400"/>
    <property type="match status" value="1"/>
</dbReference>